<evidence type="ECO:0008006" key="3">
    <source>
        <dbReference type="Google" id="ProtNLM"/>
    </source>
</evidence>
<dbReference type="OrthoDB" id="2991056at2"/>
<dbReference type="Proteomes" id="UP000076567">
    <property type="component" value="Unassembled WGS sequence"/>
</dbReference>
<organism evidence="1 2">
    <name type="scientific">Fictibacillus phosphorivorans</name>
    <dbReference type="NCBI Taxonomy" id="1221500"/>
    <lineage>
        <taxon>Bacteria</taxon>
        <taxon>Bacillati</taxon>
        <taxon>Bacillota</taxon>
        <taxon>Bacilli</taxon>
        <taxon>Bacillales</taxon>
        <taxon>Fictibacillaceae</taxon>
        <taxon>Fictibacillus</taxon>
    </lineage>
</organism>
<proteinExistence type="predicted"/>
<accession>A0A165NPC5</accession>
<evidence type="ECO:0000313" key="2">
    <source>
        <dbReference type="Proteomes" id="UP000076567"/>
    </source>
</evidence>
<gene>
    <name evidence="1" type="ORF">AWM68_19765</name>
</gene>
<reference evidence="2" key="1">
    <citation type="submission" date="2016-01" db="EMBL/GenBank/DDBJ databases">
        <title>Draft genome of Chromobacterium sp. F49.</title>
        <authorList>
            <person name="Hong K.W."/>
        </authorList>
    </citation>
    <scope>NUCLEOTIDE SEQUENCE [LARGE SCALE GENOMIC DNA]</scope>
    <source>
        <strain evidence="2">P7IIIA</strain>
    </source>
</reference>
<name>A0A165NPC5_9BACL</name>
<keyword evidence="2" id="KW-1185">Reference proteome</keyword>
<protein>
    <recommendedName>
        <fullName evidence="3">Phage protein</fullName>
    </recommendedName>
</protein>
<evidence type="ECO:0000313" key="1">
    <source>
        <dbReference type="EMBL" id="KZE67030.1"/>
    </source>
</evidence>
<dbReference type="EMBL" id="LRFC01000013">
    <property type="protein sequence ID" value="KZE67030.1"/>
    <property type="molecule type" value="Genomic_DNA"/>
</dbReference>
<comment type="caution">
    <text evidence="1">The sequence shown here is derived from an EMBL/GenBank/DDBJ whole genome shotgun (WGS) entry which is preliminary data.</text>
</comment>
<dbReference type="RefSeq" id="WP_066240125.1">
    <property type="nucleotide sequence ID" value="NZ_LRFC01000013.1"/>
</dbReference>
<sequence>MSEKPSGKLSNVEFEMMVDEMIRTLPYTIKYHVELSKLYKSRYDSLIAAGFSDKEALEIVKARGIE</sequence>
<dbReference type="AlphaFoldDB" id="A0A165NPC5"/>